<sequence>MAGDASFSPWGNVSSKTQVQNKGFFNIDADTTSPSKSRSFKDVLAGSAGDILSSLTPSTFNGVPAVLISDDEVLKLASPFRYTLVGKFGVRRPNLDAIRSFFGNLKLTGFYSVGLLDSKHVAIQLSNDLDYSRVFARRSYFILNCQMRILKWTPFFDVKEESPIVPIWISFPNLRLHFFNPSVLHALGSIFGRPLQTDQATASRTRPSVARVLVEVDITKKHAKEVWVGSKALGYLQKVEFEKIPDFCTHCKAHGHSIAECFKLHPELKKISNNSTGLVEENGPAIDRPETATTVTNEGVQSNVEKVGNVLLVDSNTMPPENVVTPTISACITLNLDDKLTDENSALSDIFISVESMLNNSFSPLNLVNTKYKETDSIAENRENAVNKETESVEEHEEGEYLPEQILTDKMVSNGNSTTTIGIMNKEKQSEEDWISKSQKKKRKITKLLNQKLLVLRGLKLITKLLMINTLL</sequence>
<dbReference type="InterPro" id="IPR040256">
    <property type="entry name" value="At4g02000-like"/>
</dbReference>
<gene>
    <name evidence="2" type="ORF">MA16_Dca020515</name>
</gene>
<dbReference type="PANTHER" id="PTHR31286">
    <property type="entry name" value="GLYCINE-RICH CELL WALL STRUCTURAL PROTEIN 1.8-LIKE"/>
    <property type="match status" value="1"/>
</dbReference>
<dbReference type="STRING" id="906689.A0A2I0XA84"/>
<evidence type="ECO:0000313" key="2">
    <source>
        <dbReference type="EMBL" id="PKU84804.1"/>
    </source>
</evidence>
<evidence type="ECO:0000259" key="1">
    <source>
        <dbReference type="Pfam" id="PF14111"/>
    </source>
</evidence>
<dbReference type="PANTHER" id="PTHR31286:SF179">
    <property type="entry name" value="RNASE H TYPE-1 DOMAIN-CONTAINING PROTEIN"/>
    <property type="match status" value="1"/>
</dbReference>
<dbReference type="AlphaFoldDB" id="A0A2I0XA84"/>
<name>A0A2I0XA84_9ASPA</name>
<organism evidence="2 3">
    <name type="scientific">Dendrobium catenatum</name>
    <dbReference type="NCBI Taxonomy" id="906689"/>
    <lineage>
        <taxon>Eukaryota</taxon>
        <taxon>Viridiplantae</taxon>
        <taxon>Streptophyta</taxon>
        <taxon>Embryophyta</taxon>
        <taxon>Tracheophyta</taxon>
        <taxon>Spermatophyta</taxon>
        <taxon>Magnoliopsida</taxon>
        <taxon>Liliopsida</taxon>
        <taxon>Asparagales</taxon>
        <taxon>Orchidaceae</taxon>
        <taxon>Epidendroideae</taxon>
        <taxon>Malaxideae</taxon>
        <taxon>Dendrobiinae</taxon>
        <taxon>Dendrobium</taxon>
    </lineage>
</organism>
<proteinExistence type="predicted"/>
<feature type="domain" description="DUF4283" evidence="1">
    <location>
        <begin position="80"/>
        <end position="159"/>
    </location>
</feature>
<evidence type="ECO:0000313" key="3">
    <source>
        <dbReference type="Proteomes" id="UP000233837"/>
    </source>
</evidence>
<reference evidence="2 3" key="1">
    <citation type="journal article" date="2016" name="Sci. Rep.">
        <title>The Dendrobium catenatum Lindl. genome sequence provides insights into polysaccharide synthase, floral development and adaptive evolution.</title>
        <authorList>
            <person name="Zhang G.Q."/>
            <person name="Xu Q."/>
            <person name="Bian C."/>
            <person name="Tsai W.C."/>
            <person name="Yeh C.M."/>
            <person name="Liu K.W."/>
            <person name="Yoshida K."/>
            <person name="Zhang L.S."/>
            <person name="Chang S.B."/>
            <person name="Chen F."/>
            <person name="Shi Y."/>
            <person name="Su Y.Y."/>
            <person name="Zhang Y.Q."/>
            <person name="Chen L.J."/>
            <person name="Yin Y."/>
            <person name="Lin M."/>
            <person name="Huang H."/>
            <person name="Deng H."/>
            <person name="Wang Z.W."/>
            <person name="Zhu S.L."/>
            <person name="Zhao X."/>
            <person name="Deng C."/>
            <person name="Niu S.C."/>
            <person name="Huang J."/>
            <person name="Wang M."/>
            <person name="Liu G.H."/>
            <person name="Yang H.J."/>
            <person name="Xiao X.J."/>
            <person name="Hsiao Y.Y."/>
            <person name="Wu W.L."/>
            <person name="Chen Y.Y."/>
            <person name="Mitsuda N."/>
            <person name="Ohme-Takagi M."/>
            <person name="Luo Y.B."/>
            <person name="Van de Peer Y."/>
            <person name="Liu Z.J."/>
        </authorList>
    </citation>
    <scope>NUCLEOTIDE SEQUENCE [LARGE SCALE GENOMIC DNA]</scope>
    <source>
        <tissue evidence="2">The whole plant</tissue>
    </source>
</reference>
<reference evidence="2 3" key="2">
    <citation type="journal article" date="2017" name="Nature">
        <title>The Apostasia genome and the evolution of orchids.</title>
        <authorList>
            <person name="Zhang G.Q."/>
            <person name="Liu K.W."/>
            <person name="Li Z."/>
            <person name="Lohaus R."/>
            <person name="Hsiao Y.Y."/>
            <person name="Niu S.C."/>
            <person name="Wang J.Y."/>
            <person name="Lin Y.C."/>
            <person name="Xu Q."/>
            <person name="Chen L.J."/>
            <person name="Yoshida K."/>
            <person name="Fujiwara S."/>
            <person name="Wang Z.W."/>
            <person name="Zhang Y.Q."/>
            <person name="Mitsuda N."/>
            <person name="Wang M."/>
            <person name="Liu G.H."/>
            <person name="Pecoraro L."/>
            <person name="Huang H.X."/>
            <person name="Xiao X.J."/>
            <person name="Lin M."/>
            <person name="Wu X.Y."/>
            <person name="Wu W.L."/>
            <person name="Chen Y.Y."/>
            <person name="Chang S.B."/>
            <person name="Sakamoto S."/>
            <person name="Ohme-Takagi M."/>
            <person name="Yagi M."/>
            <person name="Zeng S.J."/>
            <person name="Shen C.Y."/>
            <person name="Yeh C.M."/>
            <person name="Luo Y.B."/>
            <person name="Tsai W.C."/>
            <person name="Van de Peer Y."/>
            <person name="Liu Z.J."/>
        </authorList>
    </citation>
    <scope>NUCLEOTIDE SEQUENCE [LARGE SCALE GENOMIC DNA]</scope>
    <source>
        <tissue evidence="2">The whole plant</tissue>
    </source>
</reference>
<dbReference type="EMBL" id="KZ502028">
    <property type="protein sequence ID" value="PKU84804.1"/>
    <property type="molecule type" value="Genomic_DNA"/>
</dbReference>
<keyword evidence="3" id="KW-1185">Reference proteome</keyword>
<dbReference type="Proteomes" id="UP000233837">
    <property type="component" value="Unassembled WGS sequence"/>
</dbReference>
<dbReference type="Pfam" id="PF14111">
    <property type="entry name" value="DUF4283"/>
    <property type="match status" value="1"/>
</dbReference>
<protein>
    <recommendedName>
        <fullName evidence="1">DUF4283 domain-containing protein</fullName>
    </recommendedName>
</protein>
<accession>A0A2I0XA84</accession>
<dbReference type="InterPro" id="IPR025558">
    <property type="entry name" value="DUF4283"/>
</dbReference>